<gene>
    <name evidence="3" type="ORF">NDU88_002293</name>
</gene>
<dbReference type="Pfam" id="PF12874">
    <property type="entry name" value="zf-met"/>
    <property type="match status" value="1"/>
</dbReference>
<feature type="compositionally biased region" description="Basic and acidic residues" evidence="1">
    <location>
        <begin position="141"/>
        <end position="150"/>
    </location>
</feature>
<dbReference type="Proteomes" id="UP001066276">
    <property type="component" value="Chromosome 6"/>
</dbReference>
<feature type="compositionally biased region" description="Basic and acidic residues" evidence="1">
    <location>
        <begin position="104"/>
        <end position="119"/>
    </location>
</feature>
<evidence type="ECO:0000256" key="1">
    <source>
        <dbReference type="SAM" id="MobiDB-lite"/>
    </source>
</evidence>
<dbReference type="InterPro" id="IPR013087">
    <property type="entry name" value="Znf_C2H2_type"/>
</dbReference>
<dbReference type="SMART" id="SM00451">
    <property type="entry name" value="ZnF_U1"/>
    <property type="match status" value="1"/>
</dbReference>
<reference evidence="3" key="1">
    <citation type="journal article" date="2022" name="bioRxiv">
        <title>Sequencing and chromosome-scale assembly of the giantPleurodeles waltlgenome.</title>
        <authorList>
            <person name="Brown T."/>
            <person name="Elewa A."/>
            <person name="Iarovenko S."/>
            <person name="Subramanian E."/>
            <person name="Araus A.J."/>
            <person name="Petzold A."/>
            <person name="Susuki M."/>
            <person name="Suzuki K.-i.T."/>
            <person name="Hayashi T."/>
            <person name="Toyoda A."/>
            <person name="Oliveira C."/>
            <person name="Osipova E."/>
            <person name="Leigh N.D."/>
            <person name="Simon A."/>
            <person name="Yun M.H."/>
        </authorList>
    </citation>
    <scope>NUCLEOTIDE SEQUENCE</scope>
    <source>
        <strain evidence="3">20211129_DDA</strain>
        <tissue evidence="3">Liver</tissue>
    </source>
</reference>
<dbReference type="GO" id="GO:0003676">
    <property type="term" value="F:nucleic acid binding"/>
    <property type="evidence" value="ECO:0007669"/>
    <property type="project" value="InterPro"/>
</dbReference>
<evidence type="ECO:0000259" key="2">
    <source>
        <dbReference type="SMART" id="SM00451"/>
    </source>
</evidence>
<name>A0AAV7Q8A5_PLEWA</name>
<sequence>MGAVVVPCPHRSGRDHGMKRPLSPALISENGSPGLTLQLTHDHGTPSTTKKEKKMQSLTLCEVCNIQLNSTAQAQIHFNGKSHQKRLKQISNGKGPGFHGDPAAGEKKITGARRDHFKQPDTTSSGRHGRNHKSAQQLGGDADRRGRPAARDTTALQPATARTRKHLRPQVSPTARRRRGSAQETGGPERDRPATSFKQQQRGRTDRETLGQHNSAAETKKAKALTRRAATNNRDPSGRNSPHR</sequence>
<accession>A0AAV7Q8A5</accession>
<evidence type="ECO:0000313" key="3">
    <source>
        <dbReference type="EMBL" id="KAJ1135864.1"/>
    </source>
</evidence>
<organism evidence="3 4">
    <name type="scientific">Pleurodeles waltl</name>
    <name type="common">Iberian ribbed newt</name>
    <dbReference type="NCBI Taxonomy" id="8319"/>
    <lineage>
        <taxon>Eukaryota</taxon>
        <taxon>Metazoa</taxon>
        <taxon>Chordata</taxon>
        <taxon>Craniata</taxon>
        <taxon>Vertebrata</taxon>
        <taxon>Euteleostomi</taxon>
        <taxon>Amphibia</taxon>
        <taxon>Batrachia</taxon>
        <taxon>Caudata</taxon>
        <taxon>Salamandroidea</taxon>
        <taxon>Salamandridae</taxon>
        <taxon>Pleurodelinae</taxon>
        <taxon>Pleurodeles</taxon>
    </lineage>
</organism>
<proteinExistence type="predicted"/>
<dbReference type="EMBL" id="JANPWB010000010">
    <property type="protein sequence ID" value="KAJ1135864.1"/>
    <property type="molecule type" value="Genomic_DNA"/>
</dbReference>
<dbReference type="GO" id="GO:0008270">
    <property type="term" value="F:zinc ion binding"/>
    <property type="evidence" value="ECO:0007669"/>
    <property type="project" value="InterPro"/>
</dbReference>
<feature type="domain" description="U1-type" evidence="2">
    <location>
        <begin position="56"/>
        <end position="90"/>
    </location>
</feature>
<dbReference type="AlphaFoldDB" id="A0AAV7Q8A5"/>
<protein>
    <recommendedName>
        <fullName evidence="2">U1-type domain-containing protein</fullName>
    </recommendedName>
</protein>
<dbReference type="InterPro" id="IPR003604">
    <property type="entry name" value="Matrin/U1-like-C_Znf_C2H2"/>
</dbReference>
<comment type="caution">
    <text evidence="3">The sequence shown here is derived from an EMBL/GenBank/DDBJ whole genome shotgun (WGS) entry which is preliminary data.</text>
</comment>
<dbReference type="InterPro" id="IPR036236">
    <property type="entry name" value="Znf_C2H2_sf"/>
</dbReference>
<evidence type="ECO:0000313" key="4">
    <source>
        <dbReference type="Proteomes" id="UP001066276"/>
    </source>
</evidence>
<feature type="region of interest" description="Disordered" evidence="1">
    <location>
        <begin position="80"/>
        <end position="244"/>
    </location>
</feature>
<dbReference type="Gene3D" id="3.30.160.60">
    <property type="entry name" value="Classic Zinc Finger"/>
    <property type="match status" value="1"/>
</dbReference>
<keyword evidence="4" id="KW-1185">Reference proteome</keyword>
<dbReference type="SUPFAM" id="SSF57667">
    <property type="entry name" value="beta-beta-alpha zinc fingers"/>
    <property type="match status" value="1"/>
</dbReference>